<evidence type="ECO:0000313" key="3">
    <source>
        <dbReference type="EMBL" id="CUT18322.1"/>
    </source>
</evidence>
<evidence type="ECO:0000313" key="4">
    <source>
        <dbReference type="Proteomes" id="UP000198651"/>
    </source>
</evidence>
<organism evidence="3 4">
    <name type="scientific">Candidatus Ichthyocystis hellenicum</name>
    <dbReference type="NCBI Taxonomy" id="1561003"/>
    <lineage>
        <taxon>Bacteria</taxon>
        <taxon>Pseudomonadati</taxon>
        <taxon>Pseudomonadota</taxon>
        <taxon>Betaproteobacteria</taxon>
        <taxon>Burkholderiales</taxon>
        <taxon>Candidatus Ichthyocystis</taxon>
    </lineage>
</organism>
<sequence length="2033" mass="226359">KKLAQNEKEVNNSNAITTFSPLTTQNIEIVYRNREQEQNSKSTWLPSLGAEAVNVSYTYMQKQTEKSMRKEFDHWMNRSQEEKTIKRVKRNLDRPIESPATSVAEFTSFISGEMELIPQPEFDAYISRIAKSGFSSADAQQGFKKLLGAMDTVDKINSLKAPNLSNQGHELKMRIVAATHRDNPGYTKGYETTKISSLEENIELLRALGVNGENLGLITDEAKLLNALIVIKVSNERLVSNLGESRAFVNQYILDSSIIDSHVRWSQELLTSPDLHSRFDTFFSSWSSSLSTEEKALIMNNPRITAPEKLSPKIILEGSFLSIADDVGISHGLSLCIADAVHRHGAEHAVKFTSSVQEFLVKAATEGQMQELTQLGRSLHHLSKLSMSVGETDTNLAPTFLERADYKTRISAEEMYNLLLTPEVKEGTTFFVGFPKHKTVLVKGFTGDTSLTPVLTFFDPDTGMFPLFSREQAIYFLQGAFDNYGSTDTLAPMTSGTGRAVIVKYNPTLSDQVIPALGSFPLRDILSDVPRLISASTIRRSNPLESLITAIAESVDPITARHLLRARSQPSITYTSHTHESGVTSPDIVTSNRNLASIRAVAAEIYTHIDVEIIRAGVSSDDALVDIRNLFRSASEENTNIDSDGNISIKIWSAEEATNTVNAPLGTETRRAQLEAFFKANAERAVATIKVKVGLLYKINKLINLMYPPTIVDTVMSKLSGLVTDILNIVSLCEMYASLNQISNLPADQQALFIINYSSSLFNMLSASAQWSAFLTEQISALTASSAEVASKVAKSTGSVITKASIGSAVGSMIVGGINTGFAIKSMTEAKTSYQFGKATADLASGLASIGLGIVGLAFPGFGAIIAGISLVIVALKHALTKYFQQATVGFYKAIKGFCQTDMEIKAIVELLMGNWITNDNKVIHFNPSIPIDSVIISGSTIVATKTNNSFQLRPMYDKYYGINSRLSLQQIAKIRFSFDRMLEKKPISIKKIYPHLNLQKIVQQMHKKSLLLAKNNESETKIMILPQGKPVNYHPSYESFTFGLGAPDRKSVLNKFKYINVVTVSPEDFFRIQGATFKKYYPLVNYVTGLGGIIAVSYDRGYYDHDSKHETFVTVGIDSPSLMIPPALDFPLNQIGITGVMHNSWNRNALTRDYTFDVKPNSTATLIANPNANVKFRNIHDSSKIGLAEWYPGQIEEVKIAHEDNNRYTIVLEMKPTPVQKSKGESQDESPFDQWRKHLPECKLEDPDPQDHKNTDYSDPLAGRAKTTTKISIPNGKVITLNLAEKLDHENRKEYHSLTCAVEKEGIKIDFVGNPGGGNTTASSKFTNKWIVGEAKKIKTEVETLLRKNPKTGPEAASSSSPTNIIWKPVTSVYDLSCRENPDAEIGQGWIVSPKNLTDADQKQDDIYPELKKEHVIPVCLSSEVKNRYGNSSNEWKDIELIWIQEPQINDRIEYKNEKWREFGTYYFFSKEKSLLLKQIDDHQVQLDQVSISYIHPKQLIDKSTGKSQVVPGEMALSPQGIDGGSNGKLFIATEDAATNATFINKTLDFQEKNPLSTILVPNVPLLYKNGTEMNYTMIQTNGETFIVPIDDKHNPRLVGTFAHNDTKIAVIKSSAPARSKRDLHNNGTQPIKLHLVDPFPQDKKTLNLEEEQLPQLKEIFKGEEILDVDINSLLNIMKVRLSPGILVGLQISPNSIGEWHQRMQLLGVGIEIWNDLQKNENKSSYIKQKLESLFSKYGTSQQRFFPIPTPEAAMTEGNVSTIMWYDTTNFQIFTIDWSLVKSASPIGETALEKTPQVYQVVGYSQKERQLLYATTLAKNTPLDLLASISIGGNNECSNKVLKFLSLQDAGNYHFIGKLWQSHEGKIQYQTPPLPGVTHLTLLSQNKRDDGTPAVELIVPEEAMEYLKSITLVNSPGLSEEEERLTNLKFNSAGYTEFMDTHLDPVVLKIDGLDLVMEILKPKKNPSDQYEGPEYFITRFEHAFDNSWSLHPRCGDIVTVGTKTYSWLDLKSMLPNADFSKNDIKIPDMETL</sequence>
<gene>
    <name evidence="3" type="ORF">Ark11_1524</name>
</gene>
<feature type="compositionally biased region" description="Basic and acidic residues" evidence="1">
    <location>
        <begin position="1242"/>
        <end position="1257"/>
    </location>
</feature>
<keyword evidence="2" id="KW-0472">Membrane</keyword>
<reference evidence="4" key="1">
    <citation type="submission" date="2015-11" db="EMBL/GenBank/DDBJ databases">
        <authorList>
            <person name="Seth-Smith H.M.B."/>
        </authorList>
    </citation>
    <scope>NUCLEOTIDE SEQUENCE [LARGE SCALE GENOMIC DNA]</scope>
    <source>
        <strain evidence="4">2013Ark11</strain>
    </source>
</reference>
<feature type="transmembrane region" description="Helical" evidence="2">
    <location>
        <begin position="850"/>
        <end position="876"/>
    </location>
</feature>
<dbReference type="EMBL" id="LN906597">
    <property type="protein sequence ID" value="CUT18322.1"/>
    <property type="molecule type" value="Genomic_DNA"/>
</dbReference>
<accession>A0A0S4M5W4</accession>
<feature type="region of interest" description="Disordered" evidence="1">
    <location>
        <begin position="1242"/>
        <end position="1264"/>
    </location>
</feature>
<feature type="non-terminal residue" evidence="3">
    <location>
        <position position="1"/>
    </location>
</feature>
<keyword evidence="2" id="KW-0812">Transmembrane</keyword>
<feature type="transmembrane region" description="Helical" evidence="2">
    <location>
        <begin position="1081"/>
        <end position="1099"/>
    </location>
</feature>
<evidence type="ECO:0000256" key="2">
    <source>
        <dbReference type="SAM" id="Phobius"/>
    </source>
</evidence>
<dbReference type="Proteomes" id="UP000198651">
    <property type="component" value="Chromosome I"/>
</dbReference>
<proteinExistence type="predicted"/>
<name>A0A0S4M5W4_9BURK</name>
<keyword evidence="4" id="KW-1185">Reference proteome</keyword>
<evidence type="ECO:0000256" key="1">
    <source>
        <dbReference type="SAM" id="MobiDB-lite"/>
    </source>
</evidence>
<keyword evidence="2" id="KW-1133">Transmembrane helix</keyword>
<protein>
    <submittedName>
        <fullName evidence="3">Putative membrane protein (Partial)</fullName>
    </submittedName>
</protein>